<dbReference type="AlphaFoldDB" id="A0A9Q8X103"/>
<dbReference type="GO" id="GO:0006633">
    <property type="term" value="P:fatty acid biosynthetic process"/>
    <property type="evidence" value="ECO:0007669"/>
    <property type="project" value="UniProtKB-KW"/>
</dbReference>
<dbReference type="Proteomes" id="UP001056209">
    <property type="component" value="Chromosome"/>
</dbReference>
<reference evidence="11" key="1">
    <citation type="submission" date="2022-05" db="EMBL/GenBank/DDBJ databases">
        <title>Impact of host demography and evolutionary history on endosymbiont molecular evolution: a test in carpenter ants (Genus Camponotus) and their Blochmannia endosymbionts.</title>
        <authorList>
            <person name="Manthey J.D."/>
            <person name="Giron J.C."/>
            <person name="Hruska J.P."/>
        </authorList>
    </citation>
    <scope>NUCLEOTIDE SEQUENCE</scope>
    <source>
        <strain evidence="11">C-039</strain>
    </source>
</reference>
<evidence type="ECO:0000256" key="1">
    <source>
        <dbReference type="ARBA" id="ARBA00003761"/>
    </source>
</evidence>
<dbReference type="PANTHER" id="PTHR45266:SF3">
    <property type="entry name" value="OXALOACETATE DECARBOXYLASE ALPHA CHAIN"/>
    <property type="match status" value="1"/>
</dbReference>
<keyword evidence="5 9" id="KW-0276">Fatty acid metabolism</keyword>
<dbReference type="PANTHER" id="PTHR45266">
    <property type="entry name" value="OXALOACETATE DECARBOXYLASE ALPHA CHAIN"/>
    <property type="match status" value="1"/>
</dbReference>
<dbReference type="SUPFAM" id="SSF51230">
    <property type="entry name" value="Single hybrid motif"/>
    <property type="match status" value="1"/>
</dbReference>
<dbReference type="InterPro" id="IPR050709">
    <property type="entry name" value="Biotin_Carboxyl_Carrier/Decarb"/>
</dbReference>
<evidence type="ECO:0000256" key="4">
    <source>
        <dbReference type="ARBA" id="ARBA00022516"/>
    </source>
</evidence>
<keyword evidence="11" id="KW-0436">Ligase</keyword>
<dbReference type="Gene3D" id="2.40.50.100">
    <property type="match status" value="1"/>
</dbReference>
<dbReference type="GO" id="GO:0003989">
    <property type="term" value="F:acetyl-CoA carboxylase activity"/>
    <property type="evidence" value="ECO:0007669"/>
    <property type="project" value="InterPro"/>
</dbReference>
<comment type="pathway">
    <text evidence="2 9">Lipid metabolism; fatty acid biosynthesis.</text>
</comment>
<dbReference type="CDD" id="cd06850">
    <property type="entry name" value="biotinyl_domain"/>
    <property type="match status" value="1"/>
</dbReference>
<dbReference type="RefSeq" id="WP_250248268.1">
    <property type="nucleotide sequence ID" value="NZ_CP097753.1"/>
</dbReference>
<accession>A0A9Q8X103</accession>
<evidence type="ECO:0000256" key="7">
    <source>
        <dbReference type="ARBA" id="ARBA00023160"/>
    </source>
</evidence>
<keyword evidence="8 9" id="KW-0092">Biotin</keyword>
<keyword evidence="4 9" id="KW-0444">Lipid biosynthesis</keyword>
<proteinExistence type="predicted"/>
<evidence type="ECO:0000256" key="3">
    <source>
        <dbReference type="ARBA" id="ARBA00017562"/>
    </source>
</evidence>
<comment type="function">
    <text evidence="1 9">This protein is a component of the acetyl coenzyme A carboxylase complex; first, biotin carboxylase catalyzes the carboxylation of the carrier protein and then the transcarboxylase transfers the carboxyl group to form malonyl-CoA.</text>
</comment>
<evidence type="ECO:0000256" key="6">
    <source>
        <dbReference type="ARBA" id="ARBA00023098"/>
    </source>
</evidence>
<dbReference type="EMBL" id="CP097753">
    <property type="protein sequence ID" value="URJ27905.1"/>
    <property type="molecule type" value="Genomic_DNA"/>
</dbReference>
<sequence>MDIRKIKKLIALVESSNVSKLEICEGNKIVRITRFVSTISSSSTCLPIAKNSEKSVCTSDIEANYNKDIKLIDNGHVIRSPMVGIFYITPSSDSNPFISIGQTVEVGDTLCIVEAMKVMNQIQSDKSGIVKAILLDNGQPVEFNEPLLIIE</sequence>
<dbReference type="InterPro" id="IPR001882">
    <property type="entry name" value="Biotin_BS"/>
</dbReference>
<keyword evidence="7 9" id="KW-0275">Fatty acid biosynthesis</keyword>
<keyword evidence="6 9" id="KW-0443">Lipid metabolism</keyword>
<dbReference type="PRINTS" id="PR01071">
    <property type="entry name" value="ACOABIOTINCC"/>
</dbReference>
<dbReference type="InterPro" id="IPR000089">
    <property type="entry name" value="Biotin_lipoyl"/>
</dbReference>
<dbReference type="PROSITE" id="PS00188">
    <property type="entry name" value="BIOTIN"/>
    <property type="match status" value="1"/>
</dbReference>
<organism evidence="11 12">
    <name type="scientific">Candidatus Blochmannia vicinus</name>
    <name type="common">nom. nud.</name>
    <dbReference type="NCBI Taxonomy" id="251540"/>
    <lineage>
        <taxon>Bacteria</taxon>
        <taxon>Pseudomonadati</taxon>
        <taxon>Pseudomonadota</taxon>
        <taxon>Gammaproteobacteria</taxon>
        <taxon>Enterobacterales</taxon>
        <taxon>Enterobacteriaceae</taxon>
        <taxon>ant endosymbionts</taxon>
        <taxon>Candidatus Blochmanniella</taxon>
    </lineage>
</organism>
<dbReference type="NCBIfam" id="TIGR00531">
    <property type="entry name" value="BCCP"/>
    <property type="match status" value="1"/>
</dbReference>
<evidence type="ECO:0000256" key="2">
    <source>
        <dbReference type="ARBA" id="ARBA00005194"/>
    </source>
</evidence>
<evidence type="ECO:0000313" key="12">
    <source>
        <dbReference type="Proteomes" id="UP001056209"/>
    </source>
</evidence>
<feature type="domain" description="Lipoyl-binding" evidence="10">
    <location>
        <begin position="75"/>
        <end position="151"/>
    </location>
</feature>
<dbReference type="InterPro" id="IPR011053">
    <property type="entry name" value="Single_hybrid_motif"/>
</dbReference>
<evidence type="ECO:0000259" key="10">
    <source>
        <dbReference type="PROSITE" id="PS50968"/>
    </source>
</evidence>
<evidence type="ECO:0000256" key="5">
    <source>
        <dbReference type="ARBA" id="ARBA00022832"/>
    </source>
</evidence>
<dbReference type="FunFam" id="2.40.50.100:FF:000003">
    <property type="entry name" value="Acetyl-CoA carboxylase biotin carboxyl carrier protein"/>
    <property type="match status" value="1"/>
</dbReference>
<dbReference type="GO" id="GO:0009317">
    <property type="term" value="C:acetyl-CoA carboxylase complex"/>
    <property type="evidence" value="ECO:0007669"/>
    <property type="project" value="InterPro"/>
</dbReference>
<evidence type="ECO:0000313" key="11">
    <source>
        <dbReference type="EMBL" id="URJ27905.1"/>
    </source>
</evidence>
<dbReference type="PROSITE" id="PS50968">
    <property type="entry name" value="BIOTINYL_LIPOYL"/>
    <property type="match status" value="1"/>
</dbReference>
<evidence type="ECO:0000256" key="9">
    <source>
        <dbReference type="RuleBase" id="RU364072"/>
    </source>
</evidence>
<dbReference type="Pfam" id="PF00364">
    <property type="entry name" value="Biotin_lipoyl"/>
    <property type="match status" value="1"/>
</dbReference>
<gene>
    <name evidence="11" type="primary">accB</name>
    <name evidence="11" type="ORF">M9393_01755</name>
</gene>
<protein>
    <recommendedName>
        <fullName evidence="3 9">Biotin carboxyl carrier protein of acetyl-CoA carboxylase</fullName>
    </recommendedName>
</protein>
<dbReference type="InterPro" id="IPR001249">
    <property type="entry name" value="AcCoA_biotinCC"/>
</dbReference>
<name>A0A9Q8X103_9ENTR</name>
<evidence type="ECO:0000256" key="8">
    <source>
        <dbReference type="ARBA" id="ARBA00023267"/>
    </source>
</evidence>